<organism evidence="11 12">
    <name type="scientific">Basfia succiniciproducens</name>
    <dbReference type="NCBI Taxonomy" id="653940"/>
    <lineage>
        <taxon>Bacteria</taxon>
        <taxon>Pseudomonadati</taxon>
        <taxon>Pseudomonadota</taxon>
        <taxon>Gammaproteobacteria</taxon>
        <taxon>Pasteurellales</taxon>
        <taxon>Pasteurellaceae</taxon>
        <taxon>Basfia</taxon>
    </lineage>
</organism>
<gene>
    <name evidence="11" type="ORF">SAMN02910354_00136</name>
</gene>
<accession>A0A1G5AC72</accession>
<dbReference type="NCBIfam" id="NF008088">
    <property type="entry name" value="PRK10828.1"/>
    <property type="match status" value="1"/>
</dbReference>
<evidence type="ECO:0000256" key="8">
    <source>
        <dbReference type="PIRNR" id="PIRNR000232"/>
    </source>
</evidence>
<dbReference type="PANTHER" id="PTHR43821:SF1">
    <property type="entry name" value="NAD(P)H NITROREDUCTASE YDJA-RELATED"/>
    <property type="match status" value="1"/>
</dbReference>
<dbReference type="SUPFAM" id="SSF55469">
    <property type="entry name" value="FMN-dependent nitroreductase-like"/>
    <property type="match status" value="1"/>
</dbReference>
<evidence type="ECO:0000259" key="10">
    <source>
        <dbReference type="Pfam" id="PF00881"/>
    </source>
</evidence>
<evidence type="ECO:0000256" key="4">
    <source>
        <dbReference type="ARBA" id="ARBA00022643"/>
    </source>
</evidence>
<evidence type="ECO:0000256" key="9">
    <source>
        <dbReference type="SAM" id="Coils"/>
    </source>
</evidence>
<evidence type="ECO:0000256" key="2">
    <source>
        <dbReference type="ARBA" id="ARBA00007118"/>
    </source>
</evidence>
<evidence type="ECO:0000256" key="7">
    <source>
        <dbReference type="ARBA" id="ARBA00023027"/>
    </source>
</evidence>
<dbReference type="InterPro" id="IPR026021">
    <property type="entry name" value="YdjA-like"/>
</dbReference>
<comment type="cofactor">
    <cofactor evidence="1 8">
        <name>FMN</name>
        <dbReference type="ChEBI" id="CHEBI:58210"/>
    </cofactor>
</comment>
<feature type="domain" description="Nitroreductase" evidence="10">
    <location>
        <begin position="8"/>
        <end position="162"/>
    </location>
</feature>
<dbReference type="RefSeq" id="WP_090653671.1">
    <property type="nucleotide sequence ID" value="NZ_CP015031.1"/>
</dbReference>
<sequence>MDALTLLTTRRSEKKLSAPVPNNEQLELIFQAATHVPDHGKLQPYHFIVIENDGLKKLETLLKSAVTELKLDEKRLQKAEKIASTAPMMIAVVAKINTDIAKVPAWEQMLSAGCSAYAMQLAANAQGFDNVWVTGPWVDGSDLREALGCAPKDKVIGFIILGASQEKITREPKTVKTENFVSYL</sequence>
<keyword evidence="3 8" id="KW-0285">Flavoprotein</keyword>
<feature type="coiled-coil region" evidence="9">
    <location>
        <begin position="55"/>
        <end position="82"/>
    </location>
</feature>
<dbReference type="CDD" id="cd02135">
    <property type="entry name" value="YdjA-like"/>
    <property type="match status" value="1"/>
</dbReference>
<dbReference type="PIRSF" id="PIRSF000232">
    <property type="entry name" value="YdjA"/>
    <property type="match status" value="1"/>
</dbReference>
<keyword evidence="9" id="KW-0175">Coiled coil</keyword>
<comment type="similarity">
    <text evidence="2 8">Belongs to the nitroreductase family.</text>
</comment>
<keyword evidence="6 8" id="KW-0560">Oxidoreductase</keyword>
<evidence type="ECO:0000256" key="1">
    <source>
        <dbReference type="ARBA" id="ARBA00001917"/>
    </source>
</evidence>
<dbReference type="Proteomes" id="UP000199588">
    <property type="component" value="Unassembled WGS sequence"/>
</dbReference>
<evidence type="ECO:0000313" key="11">
    <source>
        <dbReference type="EMBL" id="SCX75461.1"/>
    </source>
</evidence>
<keyword evidence="4 8" id="KW-0288">FMN</keyword>
<dbReference type="PANTHER" id="PTHR43821">
    <property type="entry name" value="NAD(P)H NITROREDUCTASE YDJA-RELATED"/>
    <property type="match status" value="1"/>
</dbReference>
<protein>
    <recommendedName>
        <fullName evidence="8">Putative NAD(P)H nitroreductase</fullName>
        <ecNumber evidence="8">1.-.-.-</ecNumber>
    </recommendedName>
</protein>
<dbReference type="InterPro" id="IPR029479">
    <property type="entry name" value="Nitroreductase"/>
</dbReference>
<proteinExistence type="inferred from homology"/>
<keyword evidence="7 8" id="KW-0520">NAD</keyword>
<name>A0A1G5AC72_9PAST</name>
<evidence type="ECO:0000256" key="5">
    <source>
        <dbReference type="ARBA" id="ARBA00022857"/>
    </source>
</evidence>
<dbReference type="EMBL" id="FMUQ01000002">
    <property type="protein sequence ID" value="SCX75461.1"/>
    <property type="molecule type" value="Genomic_DNA"/>
</dbReference>
<dbReference type="EC" id="1.-.-.-" evidence="8"/>
<dbReference type="InterPro" id="IPR000415">
    <property type="entry name" value="Nitroreductase-like"/>
</dbReference>
<evidence type="ECO:0000313" key="12">
    <source>
        <dbReference type="Proteomes" id="UP000199588"/>
    </source>
</evidence>
<keyword evidence="5 8" id="KW-0521">NADP</keyword>
<evidence type="ECO:0000256" key="3">
    <source>
        <dbReference type="ARBA" id="ARBA00022630"/>
    </source>
</evidence>
<comment type="caution">
    <text evidence="11">The sequence shown here is derived from an EMBL/GenBank/DDBJ whole genome shotgun (WGS) entry which is preliminary data.</text>
</comment>
<keyword evidence="12" id="KW-1185">Reference proteome</keyword>
<evidence type="ECO:0000256" key="6">
    <source>
        <dbReference type="ARBA" id="ARBA00023002"/>
    </source>
</evidence>
<dbReference type="InterPro" id="IPR052530">
    <property type="entry name" value="NAD(P)H_nitroreductase"/>
</dbReference>
<dbReference type="Gene3D" id="3.40.109.10">
    <property type="entry name" value="NADH Oxidase"/>
    <property type="match status" value="1"/>
</dbReference>
<dbReference type="Pfam" id="PF00881">
    <property type="entry name" value="Nitroreductase"/>
    <property type="match status" value="1"/>
</dbReference>
<reference evidence="11 12" key="1">
    <citation type="submission" date="2016-10" db="EMBL/GenBank/DDBJ databases">
        <authorList>
            <person name="Varghese N."/>
            <person name="Submissions S."/>
        </authorList>
    </citation>
    <scope>NUCLEOTIDE SEQUENCE [LARGE SCALE GENOMIC DNA]</scope>
    <source>
        <strain evidence="11 12">DSM 22022</strain>
    </source>
</reference>